<keyword evidence="5" id="KW-1185">Reference proteome</keyword>
<dbReference type="EMBL" id="CAJNNV010033155">
    <property type="protein sequence ID" value="CAE8642375.1"/>
    <property type="molecule type" value="Genomic_DNA"/>
</dbReference>
<dbReference type="PANTHER" id="PTHR24171">
    <property type="entry name" value="ANKYRIN REPEAT DOMAIN-CONTAINING PROTEIN 39-RELATED"/>
    <property type="match status" value="1"/>
</dbReference>
<dbReference type="PROSITE" id="PS50297">
    <property type="entry name" value="ANK_REP_REGION"/>
    <property type="match status" value="1"/>
</dbReference>
<comment type="caution">
    <text evidence="4">The sequence shown here is derived from an EMBL/GenBank/DDBJ whole genome shotgun (WGS) entry which is preliminary data.</text>
</comment>
<accession>A0A813HU22</accession>
<dbReference type="Gene3D" id="1.25.40.20">
    <property type="entry name" value="Ankyrin repeat-containing domain"/>
    <property type="match status" value="1"/>
</dbReference>
<evidence type="ECO:0000256" key="3">
    <source>
        <dbReference type="PROSITE-ProRule" id="PRU00023"/>
    </source>
</evidence>
<feature type="repeat" description="ANK" evidence="3">
    <location>
        <begin position="104"/>
        <end position="136"/>
    </location>
</feature>
<evidence type="ECO:0000313" key="4">
    <source>
        <dbReference type="EMBL" id="CAE8642375.1"/>
    </source>
</evidence>
<feature type="repeat" description="ANK" evidence="3">
    <location>
        <begin position="140"/>
        <end position="178"/>
    </location>
</feature>
<gene>
    <name evidence="4" type="ORF">PGLA1383_LOCUS56877</name>
</gene>
<keyword evidence="2 3" id="KW-0040">ANK repeat</keyword>
<evidence type="ECO:0000313" key="5">
    <source>
        <dbReference type="Proteomes" id="UP000654075"/>
    </source>
</evidence>
<proteinExistence type="predicted"/>
<dbReference type="SUPFAM" id="SSF48403">
    <property type="entry name" value="Ankyrin repeat"/>
    <property type="match status" value="1"/>
</dbReference>
<dbReference type="Proteomes" id="UP000654075">
    <property type="component" value="Unassembled WGS sequence"/>
</dbReference>
<dbReference type="OrthoDB" id="10264606at2759"/>
<dbReference type="PROSITE" id="PS50088">
    <property type="entry name" value="ANK_REPEAT"/>
    <property type="match status" value="2"/>
</dbReference>
<evidence type="ECO:0000256" key="1">
    <source>
        <dbReference type="ARBA" id="ARBA00022737"/>
    </source>
</evidence>
<dbReference type="Pfam" id="PF12796">
    <property type="entry name" value="Ank_2"/>
    <property type="match status" value="1"/>
</dbReference>
<evidence type="ECO:0000256" key="2">
    <source>
        <dbReference type="ARBA" id="ARBA00023043"/>
    </source>
</evidence>
<dbReference type="InterPro" id="IPR036770">
    <property type="entry name" value="Ankyrin_rpt-contain_sf"/>
</dbReference>
<sequence>MDDPLLLRIRALAAEDPALGYRALHAKLKQEPEFQDVGLKRVQTALQQVREAPAAAALLHLVGAAQRRAGPGENFWTAASDGDIARVEELMALEGFTASSKDGNGYTPVMAAASYGHFDLLRLLLESDTGGTAVNAFDSDGDAPLHHVAAAEELDAELLRPVIGLLLQHRADPALQNSEGKTCLDLCGAAVMEGVEEEPVLNIEFIKVMDEHGVKFD</sequence>
<dbReference type="OMA" id="NSEGKTC"/>
<keyword evidence="1" id="KW-0677">Repeat</keyword>
<dbReference type="InterPro" id="IPR002110">
    <property type="entry name" value="Ankyrin_rpt"/>
</dbReference>
<name>A0A813HU22_POLGL</name>
<dbReference type="SMART" id="SM00248">
    <property type="entry name" value="ANK"/>
    <property type="match status" value="2"/>
</dbReference>
<organism evidence="4 5">
    <name type="scientific">Polarella glacialis</name>
    <name type="common">Dinoflagellate</name>
    <dbReference type="NCBI Taxonomy" id="89957"/>
    <lineage>
        <taxon>Eukaryota</taxon>
        <taxon>Sar</taxon>
        <taxon>Alveolata</taxon>
        <taxon>Dinophyceae</taxon>
        <taxon>Suessiales</taxon>
        <taxon>Suessiaceae</taxon>
        <taxon>Polarella</taxon>
    </lineage>
</organism>
<dbReference type="AlphaFoldDB" id="A0A813HU22"/>
<protein>
    <submittedName>
        <fullName evidence="4">Uncharacterized protein</fullName>
    </submittedName>
</protein>
<reference evidence="4" key="1">
    <citation type="submission" date="2021-02" db="EMBL/GenBank/DDBJ databases">
        <authorList>
            <person name="Dougan E. K."/>
            <person name="Rhodes N."/>
            <person name="Thang M."/>
            <person name="Chan C."/>
        </authorList>
    </citation>
    <scope>NUCLEOTIDE SEQUENCE</scope>
</reference>